<evidence type="ECO:0000313" key="3">
    <source>
        <dbReference type="Proteomes" id="UP000000753"/>
    </source>
</evidence>
<evidence type="ECO:0000256" key="1">
    <source>
        <dbReference type="SAM" id="Phobius"/>
    </source>
</evidence>
<dbReference type="AlphaFoldDB" id="B8CRQ3"/>
<reference evidence="2 3" key="1">
    <citation type="journal article" date="2008" name="PLoS ONE">
        <title>Environmental adaptation: genomic analysis of the piezotolerant and psychrotolerant deep-sea iron reducing bacterium Shewanella piezotolerans WP3.</title>
        <authorList>
            <person name="Wang F."/>
            <person name="Wang J."/>
            <person name="Jian H."/>
            <person name="Zhang B."/>
            <person name="Li S."/>
            <person name="Wang F."/>
            <person name="Zeng X."/>
            <person name="Gao L."/>
            <person name="Bartlett D.H."/>
            <person name="Yu J."/>
            <person name="Hu S."/>
            <person name="Xiao X."/>
        </authorList>
    </citation>
    <scope>NUCLEOTIDE SEQUENCE [LARGE SCALE GENOMIC DNA]</scope>
    <source>
        <strain evidence="3">WP3 / JCM 13877</strain>
    </source>
</reference>
<accession>B8CRQ3</accession>
<feature type="transmembrane region" description="Helical" evidence="1">
    <location>
        <begin position="90"/>
        <end position="112"/>
    </location>
</feature>
<dbReference type="OrthoDB" id="10011609at2"/>
<sequence length="142" mass="15919">MKRLSRTLVYVPILIAIFLVGQFIAGKTEVETISPHKQSLLQTHLHEMPFYKNKFALSQVVIAAMLCQKVTSTIELTSSTLIVETEELDINLLTATSAFFCLLLLFSNYSVLSNLKQKTPKKIINLVSIVHSWIKPIKGCPS</sequence>
<dbReference type="Proteomes" id="UP000000753">
    <property type="component" value="Chromosome"/>
</dbReference>
<keyword evidence="1" id="KW-0472">Membrane</keyword>
<dbReference type="EMBL" id="CP000472">
    <property type="protein sequence ID" value="ACJ30061.1"/>
    <property type="molecule type" value="Genomic_DNA"/>
</dbReference>
<name>B8CRQ3_SHEPW</name>
<keyword evidence="1" id="KW-0812">Transmembrane</keyword>
<dbReference type="RefSeq" id="WP_020913411.1">
    <property type="nucleotide sequence ID" value="NC_011566.1"/>
</dbReference>
<evidence type="ECO:0000313" key="2">
    <source>
        <dbReference type="EMBL" id="ACJ30061.1"/>
    </source>
</evidence>
<protein>
    <submittedName>
        <fullName evidence="2">Uncharacterized protein</fullName>
    </submittedName>
</protein>
<proteinExistence type="predicted"/>
<keyword evidence="3" id="KW-1185">Reference proteome</keyword>
<keyword evidence="1" id="KW-1133">Transmembrane helix</keyword>
<organism evidence="2 3">
    <name type="scientific">Shewanella piezotolerans (strain WP3 / JCM 13877)</name>
    <dbReference type="NCBI Taxonomy" id="225849"/>
    <lineage>
        <taxon>Bacteria</taxon>
        <taxon>Pseudomonadati</taxon>
        <taxon>Pseudomonadota</taxon>
        <taxon>Gammaproteobacteria</taxon>
        <taxon>Alteromonadales</taxon>
        <taxon>Shewanellaceae</taxon>
        <taxon>Shewanella</taxon>
    </lineage>
</organism>
<dbReference type="STRING" id="225849.swp_3359"/>
<dbReference type="KEGG" id="swp:swp_3359"/>
<dbReference type="HOGENOM" id="CLU_1814507_0_0_6"/>
<gene>
    <name evidence="2" type="ordered locus">swp_3359</name>
</gene>
<feature type="transmembrane region" description="Helical" evidence="1">
    <location>
        <begin position="7"/>
        <end position="25"/>
    </location>
</feature>